<gene>
    <name evidence="1" type="ORF">CP98_02710</name>
</gene>
<protein>
    <submittedName>
        <fullName evidence="1">Uncharacterized protein</fullName>
    </submittedName>
</protein>
<dbReference type="AlphaFoldDB" id="A0A084EK71"/>
<evidence type="ECO:0000313" key="2">
    <source>
        <dbReference type="Proteomes" id="UP000028534"/>
    </source>
</evidence>
<accession>A0A084EK71</accession>
<name>A0A084EK71_SPHYA</name>
<comment type="caution">
    <text evidence="1">The sequence shown here is derived from an EMBL/GenBank/DDBJ whole genome shotgun (WGS) entry which is preliminary data.</text>
</comment>
<evidence type="ECO:0000313" key="1">
    <source>
        <dbReference type="EMBL" id="KEZ18363.1"/>
    </source>
</evidence>
<sequence>MRTGSKGGTMTSDRLIDMMIARLVIAHGKSKHHWRKAIGPVRIYSRATHPHCNWAFTPSGTAGEISVIETLLDDLHLRHPLIDR</sequence>
<dbReference type="EMBL" id="JGVR01000016">
    <property type="protein sequence ID" value="KEZ18363.1"/>
    <property type="molecule type" value="Genomic_DNA"/>
</dbReference>
<dbReference type="Proteomes" id="UP000028534">
    <property type="component" value="Unassembled WGS sequence"/>
</dbReference>
<proteinExistence type="predicted"/>
<organism evidence="1 2">
    <name type="scientific">Sphingobium yanoikuyae</name>
    <name type="common">Sphingomonas yanoikuyae</name>
    <dbReference type="NCBI Taxonomy" id="13690"/>
    <lineage>
        <taxon>Bacteria</taxon>
        <taxon>Pseudomonadati</taxon>
        <taxon>Pseudomonadota</taxon>
        <taxon>Alphaproteobacteria</taxon>
        <taxon>Sphingomonadales</taxon>
        <taxon>Sphingomonadaceae</taxon>
        <taxon>Sphingobium</taxon>
    </lineage>
</organism>
<dbReference type="STRING" id="13690.AX777_00555"/>
<reference evidence="1 2" key="1">
    <citation type="submission" date="2014-03" db="EMBL/GenBank/DDBJ databases">
        <title>Genome sequence of Sphingobium yanoikuyae B1.</title>
        <authorList>
            <person name="Gan H.M."/>
            <person name="Gan H.Y."/>
            <person name="Savka M.A."/>
        </authorList>
    </citation>
    <scope>NUCLEOTIDE SEQUENCE [LARGE SCALE GENOMIC DNA]</scope>
    <source>
        <strain evidence="1 2">B1</strain>
    </source>
</reference>
<dbReference type="PATRIC" id="fig|13690.10.peg.2782"/>